<keyword evidence="1" id="KW-0677">Repeat</keyword>
<dbReference type="PANTHER" id="PTHR10677">
    <property type="entry name" value="UBIQUILIN"/>
    <property type="match status" value="1"/>
</dbReference>
<evidence type="ECO:0000259" key="6">
    <source>
        <dbReference type="PROSITE" id="PS50030"/>
    </source>
</evidence>
<dbReference type="Gene3D" id="1.10.8.10">
    <property type="entry name" value="DNA helicase RuvA subunit, C-terminal domain"/>
    <property type="match status" value="1"/>
</dbReference>
<feature type="compositionally biased region" description="Low complexity" evidence="5">
    <location>
        <begin position="93"/>
        <end position="106"/>
    </location>
</feature>
<feature type="region of interest" description="Disordered" evidence="5">
    <location>
        <begin position="228"/>
        <end position="288"/>
    </location>
</feature>
<evidence type="ECO:0000313" key="9">
    <source>
        <dbReference type="Proteomes" id="UP000494206"/>
    </source>
</evidence>
<dbReference type="Proteomes" id="UP000494206">
    <property type="component" value="Unassembled WGS sequence"/>
</dbReference>
<feature type="compositionally biased region" description="Low complexity" evidence="5">
    <location>
        <begin position="269"/>
        <end position="283"/>
    </location>
</feature>
<dbReference type="AlphaFoldDB" id="A0A8S1EYD2"/>
<dbReference type="GO" id="GO:0006289">
    <property type="term" value="P:nucleotide-excision repair"/>
    <property type="evidence" value="ECO:0007669"/>
    <property type="project" value="InterPro"/>
</dbReference>
<accession>A0A8S1EYD2</accession>
<dbReference type="InterPro" id="IPR015940">
    <property type="entry name" value="UBA"/>
</dbReference>
<dbReference type="SMART" id="SM00727">
    <property type="entry name" value="STI1"/>
    <property type="match status" value="3"/>
</dbReference>
<evidence type="ECO:0000256" key="3">
    <source>
        <dbReference type="ARBA" id="ARBA00023204"/>
    </source>
</evidence>
<organism evidence="8 9">
    <name type="scientific">Caenorhabditis bovis</name>
    <dbReference type="NCBI Taxonomy" id="2654633"/>
    <lineage>
        <taxon>Eukaryota</taxon>
        <taxon>Metazoa</taxon>
        <taxon>Ecdysozoa</taxon>
        <taxon>Nematoda</taxon>
        <taxon>Chromadorea</taxon>
        <taxon>Rhabditida</taxon>
        <taxon>Rhabditina</taxon>
        <taxon>Rhabditomorpha</taxon>
        <taxon>Rhabditoidea</taxon>
        <taxon>Rhabditidae</taxon>
        <taxon>Peloderinae</taxon>
        <taxon>Caenorhabditis</taxon>
    </lineage>
</organism>
<dbReference type="Pfam" id="PF00240">
    <property type="entry name" value="ubiquitin"/>
    <property type="match status" value="1"/>
</dbReference>
<dbReference type="GO" id="GO:0005829">
    <property type="term" value="C:cytosol"/>
    <property type="evidence" value="ECO:0007669"/>
    <property type="project" value="TreeGrafter"/>
</dbReference>
<feature type="region of interest" description="Disordered" evidence="5">
    <location>
        <begin position="413"/>
        <end position="436"/>
    </location>
</feature>
<evidence type="ECO:0000313" key="8">
    <source>
        <dbReference type="EMBL" id="CAB3408738.1"/>
    </source>
</evidence>
<dbReference type="Pfam" id="PF00627">
    <property type="entry name" value="UBA"/>
    <property type="match status" value="1"/>
</dbReference>
<dbReference type="PROSITE" id="PS50053">
    <property type="entry name" value="UBIQUITIN_2"/>
    <property type="match status" value="1"/>
</dbReference>
<dbReference type="EMBL" id="CADEPM010000007">
    <property type="protein sequence ID" value="CAB3408738.1"/>
    <property type="molecule type" value="Genomic_DNA"/>
</dbReference>
<dbReference type="Pfam" id="PF23195">
    <property type="entry name" value="UBQLN1"/>
    <property type="match status" value="1"/>
</dbReference>
<dbReference type="SUPFAM" id="SSF54236">
    <property type="entry name" value="Ubiquitin-like"/>
    <property type="match status" value="1"/>
</dbReference>
<keyword evidence="9" id="KW-1185">Reference proteome</keyword>
<dbReference type="GO" id="GO:0043161">
    <property type="term" value="P:proteasome-mediated ubiquitin-dependent protein catabolic process"/>
    <property type="evidence" value="ECO:0007669"/>
    <property type="project" value="InterPro"/>
</dbReference>
<dbReference type="SUPFAM" id="SSF101238">
    <property type="entry name" value="XPC-binding domain"/>
    <property type="match status" value="1"/>
</dbReference>
<evidence type="ECO:0000259" key="7">
    <source>
        <dbReference type="PROSITE" id="PS50053"/>
    </source>
</evidence>
<gene>
    <name evidence="8" type="ORF">CBOVIS_LOCUS10480</name>
</gene>
<dbReference type="PANTHER" id="PTHR10677:SF3">
    <property type="entry name" value="FI07626P-RELATED"/>
    <property type="match status" value="1"/>
</dbReference>
<dbReference type="InterPro" id="IPR029071">
    <property type="entry name" value="Ubiquitin-like_domsf"/>
</dbReference>
<keyword evidence="2" id="KW-0227">DNA damage</keyword>
<dbReference type="SMART" id="SM00213">
    <property type="entry name" value="UBQ"/>
    <property type="match status" value="1"/>
</dbReference>
<dbReference type="GO" id="GO:0003684">
    <property type="term" value="F:damaged DNA binding"/>
    <property type="evidence" value="ECO:0007669"/>
    <property type="project" value="InterPro"/>
</dbReference>
<evidence type="ECO:0000256" key="4">
    <source>
        <dbReference type="ARBA" id="ARBA00071717"/>
    </source>
</evidence>
<dbReference type="InterPro" id="IPR036353">
    <property type="entry name" value="XPC-bd_sf"/>
</dbReference>
<dbReference type="SMART" id="SM00165">
    <property type="entry name" value="UBA"/>
    <property type="match status" value="1"/>
</dbReference>
<dbReference type="FunFam" id="1.10.260.100:FF:000001">
    <property type="entry name" value="Ubiquilin 1"/>
    <property type="match status" value="1"/>
</dbReference>
<protein>
    <recommendedName>
        <fullName evidence="4">Ubiquilin</fullName>
    </recommendedName>
</protein>
<dbReference type="Gene3D" id="3.10.20.90">
    <property type="entry name" value="Phosphatidylinositol 3-kinase Catalytic Subunit, Chain A, domain 1"/>
    <property type="match status" value="1"/>
</dbReference>
<evidence type="ECO:0000256" key="1">
    <source>
        <dbReference type="ARBA" id="ARBA00022737"/>
    </source>
</evidence>
<name>A0A8S1EYD2_9PELO</name>
<feature type="region of interest" description="Disordered" evidence="5">
    <location>
        <begin position="83"/>
        <end position="121"/>
    </location>
</feature>
<dbReference type="SUPFAM" id="SSF46934">
    <property type="entry name" value="UBA-like"/>
    <property type="match status" value="1"/>
</dbReference>
<proteinExistence type="predicted"/>
<dbReference type="Gene3D" id="1.10.260.100">
    <property type="match status" value="2"/>
</dbReference>
<keyword evidence="3" id="KW-0234">DNA repair</keyword>
<dbReference type="InterPro" id="IPR009060">
    <property type="entry name" value="UBA-like_sf"/>
</dbReference>
<evidence type="ECO:0000256" key="2">
    <source>
        <dbReference type="ARBA" id="ARBA00022763"/>
    </source>
</evidence>
<reference evidence="8 9" key="1">
    <citation type="submission" date="2020-04" db="EMBL/GenBank/DDBJ databases">
        <authorList>
            <person name="Laetsch R D."/>
            <person name="Stevens L."/>
            <person name="Kumar S."/>
            <person name="Blaxter L. M."/>
        </authorList>
    </citation>
    <scope>NUCLEOTIDE SEQUENCE [LARGE SCALE GENOMIC DNA]</scope>
</reference>
<dbReference type="OrthoDB" id="9450922at2759"/>
<dbReference type="GO" id="GO:0031593">
    <property type="term" value="F:polyubiquitin modification-dependent protein binding"/>
    <property type="evidence" value="ECO:0007669"/>
    <property type="project" value="TreeGrafter"/>
</dbReference>
<comment type="caution">
    <text evidence="8">The sequence shown here is derived from an EMBL/GenBank/DDBJ whole genome shotgun (WGS) entry which is preliminary data.</text>
</comment>
<feature type="domain" description="Ubiquitin-like" evidence="7">
    <location>
        <begin position="8"/>
        <end position="79"/>
    </location>
</feature>
<dbReference type="FunFam" id="1.10.8.10:FF:000079">
    <property type="entry name" value="Ubiquitin family protein"/>
    <property type="match status" value="1"/>
</dbReference>
<dbReference type="InterPro" id="IPR006636">
    <property type="entry name" value="STI1_HS-bd"/>
</dbReference>
<evidence type="ECO:0000256" key="5">
    <source>
        <dbReference type="SAM" id="MobiDB-lite"/>
    </source>
</evidence>
<feature type="compositionally biased region" description="Low complexity" evidence="5">
    <location>
        <begin position="415"/>
        <end position="430"/>
    </location>
</feature>
<dbReference type="InterPro" id="IPR015496">
    <property type="entry name" value="Ubiquilin"/>
</dbReference>
<dbReference type="InterPro" id="IPR000626">
    <property type="entry name" value="Ubiquitin-like_dom"/>
</dbReference>
<dbReference type="PROSITE" id="PS50030">
    <property type="entry name" value="UBA"/>
    <property type="match status" value="1"/>
</dbReference>
<sequence>MSSETPLITISAKTPTQTYSVEIDQNATVSDLKDKLLIQLTNATKNRLCVIYTGKILKDEETLLQHKIGNGHTVHLVVRAEQRAPPAAPPSVAPSAATTTTTPTAPGAGLTFGGMPQPGDIMNNPDMMRRMMDSPIMQSLLSNPELMRTMLTSNPQFQQLIERNPEVAHLLNDPSIMRQTMEMIRNPNMFQEMMRNHDIAIRNLQGIPGGEAALERLYNDVQEPLLSSTTNSLSGNPFASLRDQPATPRSDRQGQENSEALPNPWAPRQPSANTAPAATNNQAESANPFGGMLNSPGISSLMQQMMSDPNVSASLFNPQMMQQMRQSLQSNPQLLDMIVSASPAAQANPELTSVLRERLPDMLDLMTNPQALQAMQNPRVVEAMQQIQQGFTTLRAEAPELIGMFRNMGAGGANAGASAGSATGAQNSSTNPTGMDSQMNALSQLLSGMRTGGAAPQATNNVNPEQQYATQLEQLQGMGFSNRAANIAALTASYGDLNAAVERLLNSPQ</sequence>
<dbReference type="CDD" id="cd14399">
    <property type="entry name" value="UBA_PLICs"/>
    <property type="match status" value="1"/>
</dbReference>
<feature type="domain" description="UBA" evidence="6">
    <location>
        <begin position="463"/>
        <end position="507"/>
    </location>
</feature>